<keyword evidence="1" id="KW-0862">Zinc</keyword>
<proteinExistence type="predicted"/>
<keyword evidence="1" id="KW-0863">Zinc-finger</keyword>
<evidence type="ECO:0000313" key="4">
    <source>
        <dbReference type="Proteomes" id="UP000050509"/>
    </source>
</evidence>
<feature type="domain" description="SWIM-type" evidence="2">
    <location>
        <begin position="52"/>
        <end position="88"/>
    </location>
</feature>
<reference evidence="3 4" key="1">
    <citation type="submission" date="2015-09" db="EMBL/GenBank/DDBJ databases">
        <title>Draft genome sequence of Kouleothrix aurantiaca JCM 19913.</title>
        <authorList>
            <person name="Hemp J."/>
        </authorList>
    </citation>
    <scope>NUCLEOTIDE SEQUENCE [LARGE SCALE GENOMIC DNA]</scope>
    <source>
        <strain evidence="3 4">COM-B</strain>
    </source>
</reference>
<keyword evidence="4" id="KW-1185">Reference proteome</keyword>
<accession>A0A0N8PSU5</accession>
<dbReference type="Proteomes" id="UP000050509">
    <property type="component" value="Unassembled WGS sequence"/>
</dbReference>
<dbReference type="PROSITE" id="PS50966">
    <property type="entry name" value="ZF_SWIM"/>
    <property type="match status" value="1"/>
</dbReference>
<keyword evidence="1" id="KW-0479">Metal-binding</keyword>
<evidence type="ECO:0000256" key="1">
    <source>
        <dbReference type="PROSITE-ProRule" id="PRU00325"/>
    </source>
</evidence>
<comment type="caution">
    <text evidence="3">The sequence shown here is derived from an EMBL/GenBank/DDBJ whole genome shotgun (WGS) entry which is preliminary data.</text>
</comment>
<protein>
    <recommendedName>
        <fullName evidence="2">SWIM-type domain-containing protein</fullName>
    </recommendedName>
</protein>
<dbReference type="InterPro" id="IPR007527">
    <property type="entry name" value="Znf_SWIM"/>
</dbReference>
<dbReference type="GO" id="GO:0008270">
    <property type="term" value="F:zinc ion binding"/>
    <property type="evidence" value="ECO:0007669"/>
    <property type="project" value="UniProtKB-KW"/>
</dbReference>
<name>A0A0N8PSU5_9CHLR</name>
<evidence type="ECO:0000259" key="2">
    <source>
        <dbReference type="PROSITE" id="PS50966"/>
    </source>
</evidence>
<sequence>MTIEQTAIPATTRNVVHIKALQDASRNLQVIARDATHGRYLVESGRDSGQHYEVALYPGELAGHCTCRWAQYGGINCKHVLAALRVAYAGQGALSFWPTQDAARRQHRQVLPGERLFAALRPRRS</sequence>
<evidence type="ECO:0000313" key="3">
    <source>
        <dbReference type="EMBL" id="KPV53701.1"/>
    </source>
</evidence>
<dbReference type="AlphaFoldDB" id="A0A0N8PSU5"/>
<organism evidence="3 4">
    <name type="scientific">Kouleothrix aurantiaca</name>
    <dbReference type="NCBI Taxonomy" id="186479"/>
    <lineage>
        <taxon>Bacteria</taxon>
        <taxon>Bacillati</taxon>
        <taxon>Chloroflexota</taxon>
        <taxon>Chloroflexia</taxon>
        <taxon>Chloroflexales</taxon>
        <taxon>Roseiflexineae</taxon>
        <taxon>Roseiflexaceae</taxon>
        <taxon>Kouleothrix</taxon>
    </lineage>
</organism>
<gene>
    <name evidence="3" type="ORF">SE17_08090</name>
</gene>
<dbReference type="Pfam" id="PF04434">
    <property type="entry name" value="SWIM"/>
    <property type="match status" value="1"/>
</dbReference>
<dbReference type="EMBL" id="LJCR01000198">
    <property type="protein sequence ID" value="KPV53701.1"/>
    <property type="molecule type" value="Genomic_DNA"/>
</dbReference>